<reference evidence="2 3" key="1">
    <citation type="journal article" date="2016" name="Nat. Commun.">
        <title>Thousands of microbial genomes shed light on interconnected biogeochemical processes in an aquifer system.</title>
        <authorList>
            <person name="Anantharaman K."/>
            <person name="Brown C.T."/>
            <person name="Hug L.A."/>
            <person name="Sharon I."/>
            <person name="Castelle C.J."/>
            <person name="Probst A.J."/>
            <person name="Thomas B.C."/>
            <person name="Singh A."/>
            <person name="Wilkins M.J."/>
            <person name="Karaoz U."/>
            <person name="Brodie E.L."/>
            <person name="Williams K.H."/>
            <person name="Hubbard S.S."/>
            <person name="Banfield J.F."/>
        </authorList>
    </citation>
    <scope>NUCLEOTIDE SEQUENCE [LARGE SCALE GENOMIC DNA]</scope>
</reference>
<dbReference type="Proteomes" id="UP000176865">
    <property type="component" value="Unassembled WGS sequence"/>
</dbReference>
<name>A0A1F5ELT1_9BACT</name>
<feature type="transmembrane region" description="Helical" evidence="1">
    <location>
        <begin position="12"/>
        <end position="35"/>
    </location>
</feature>
<dbReference type="STRING" id="1797579.A2996_00450"/>
<keyword evidence="1" id="KW-0812">Transmembrane</keyword>
<dbReference type="AlphaFoldDB" id="A0A1F5ELT1"/>
<keyword evidence="1" id="KW-1133">Transmembrane helix</keyword>
<keyword evidence="1" id="KW-0472">Membrane</keyword>
<protein>
    <recommendedName>
        <fullName evidence="4">TIGR03987 family protein</fullName>
    </recommendedName>
</protein>
<evidence type="ECO:0008006" key="4">
    <source>
        <dbReference type="Google" id="ProtNLM"/>
    </source>
</evidence>
<evidence type="ECO:0000313" key="2">
    <source>
        <dbReference type="EMBL" id="OGD68367.1"/>
    </source>
</evidence>
<evidence type="ECO:0000256" key="1">
    <source>
        <dbReference type="SAM" id="Phobius"/>
    </source>
</evidence>
<proteinExistence type="predicted"/>
<dbReference type="EMBL" id="MFAB01000029">
    <property type="protein sequence ID" value="OGD68367.1"/>
    <property type="molecule type" value="Genomic_DNA"/>
</dbReference>
<comment type="caution">
    <text evidence="2">The sequence shown here is derived from an EMBL/GenBank/DDBJ whole genome shotgun (WGS) entry which is preliminary data.</text>
</comment>
<organism evidence="2 3">
    <name type="scientific">Candidatus Campbellbacteria bacterium RIFCSPLOWO2_01_FULL_34_15</name>
    <dbReference type="NCBI Taxonomy" id="1797579"/>
    <lineage>
        <taxon>Bacteria</taxon>
        <taxon>Candidatus Campbelliibacteriota</taxon>
    </lineage>
</organism>
<sequence>MDLNIFQNFNLVTFIDMSFLVAIFFSVIWIFSIVSGYGGEIGKSLKMIGWGVVLMGISYFVEIWSLTLPDHHEAYLIVFFHHLLSTIGFLVIAFGFKKFIKK</sequence>
<feature type="transmembrane region" description="Helical" evidence="1">
    <location>
        <begin position="74"/>
        <end position="96"/>
    </location>
</feature>
<feature type="transmembrane region" description="Helical" evidence="1">
    <location>
        <begin position="47"/>
        <end position="68"/>
    </location>
</feature>
<accession>A0A1F5ELT1</accession>
<evidence type="ECO:0000313" key="3">
    <source>
        <dbReference type="Proteomes" id="UP000176865"/>
    </source>
</evidence>
<gene>
    <name evidence="2" type="ORF">A2996_00450</name>
</gene>